<gene>
    <name evidence="2" type="ORF">FWILDA_LOCUS11037</name>
</gene>
<reference evidence="2" key="1">
    <citation type="submission" date="2022-08" db="EMBL/GenBank/DDBJ databases">
        <authorList>
            <person name="Kallberg Y."/>
            <person name="Tangrot J."/>
            <person name="Rosling A."/>
        </authorList>
    </citation>
    <scope>NUCLEOTIDE SEQUENCE</scope>
    <source>
        <strain evidence="2">Wild A</strain>
    </source>
</reference>
<proteinExistence type="predicted"/>
<accession>A0A9W4SWF2</accession>
<dbReference type="AlphaFoldDB" id="A0A9W4SWF2"/>
<feature type="non-terminal residue" evidence="2">
    <location>
        <position position="43"/>
    </location>
</feature>
<evidence type="ECO:0000313" key="2">
    <source>
        <dbReference type="EMBL" id="CAI2183355.1"/>
    </source>
</evidence>
<feature type="compositionally biased region" description="Basic and acidic residues" evidence="1">
    <location>
        <begin position="31"/>
        <end position="43"/>
    </location>
</feature>
<evidence type="ECO:0000313" key="3">
    <source>
        <dbReference type="Proteomes" id="UP001153678"/>
    </source>
</evidence>
<evidence type="ECO:0000256" key="1">
    <source>
        <dbReference type="SAM" id="MobiDB-lite"/>
    </source>
</evidence>
<dbReference type="Proteomes" id="UP001153678">
    <property type="component" value="Unassembled WGS sequence"/>
</dbReference>
<keyword evidence="3" id="KW-1185">Reference proteome</keyword>
<sequence length="43" mass="4938">MSKSTKPLEKNIPPQKGKKRELDVEEIEPVLDSRESSKLDELD</sequence>
<feature type="region of interest" description="Disordered" evidence="1">
    <location>
        <begin position="1"/>
        <end position="43"/>
    </location>
</feature>
<comment type="caution">
    <text evidence="2">The sequence shown here is derived from an EMBL/GenBank/DDBJ whole genome shotgun (WGS) entry which is preliminary data.</text>
</comment>
<dbReference type="EMBL" id="CAMKVN010003000">
    <property type="protein sequence ID" value="CAI2183355.1"/>
    <property type="molecule type" value="Genomic_DNA"/>
</dbReference>
<protein>
    <submittedName>
        <fullName evidence="2">18488_t:CDS:1</fullName>
    </submittedName>
</protein>
<name>A0A9W4SWF2_9GLOM</name>
<organism evidence="2 3">
    <name type="scientific">Funneliformis geosporum</name>
    <dbReference type="NCBI Taxonomy" id="1117311"/>
    <lineage>
        <taxon>Eukaryota</taxon>
        <taxon>Fungi</taxon>
        <taxon>Fungi incertae sedis</taxon>
        <taxon>Mucoromycota</taxon>
        <taxon>Glomeromycotina</taxon>
        <taxon>Glomeromycetes</taxon>
        <taxon>Glomerales</taxon>
        <taxon>Glomeraceae</taxon>
        <taxon>Funneliformis</taxon>
    </lineage>
</organism>